<organism evidence="2">
    <name type="scientific">Vibrio chaetopteri</name>
    <dbReference type="NCBI Taxonomy" id="3016528"/>
    <lineage>
        <taxon>Bacteria</taxon>
        <taxon>Pseudomonadati</taxon>
        <taxon>Pseudomonadota</taxon>
        <taxon>Gammaproteobacteria</taxon>
        <taxon>Vibrionales</taxon>
        <taxon>Vibrionaceae</taxon>
        <taxon>Vibrio</taxon>
    </lineage>
</organism>
<proteinExistence type="predicted"/>
<accession>A0AAU8BLZ5</accession>
<feature type="region of interest" description="Disordered" evidence="1">
    <location>
        <begin position="1"/>
        <end position="25"/>
    </location>
</feature>
<dbReference type="AlphaFoldDB" id="A0AAU8BLZ5"/>
<dbReference type="RefSeq" id="WP_353498899.1">
    <property type="nucleotide sequence ID" value="NZ_CP115921.1"/>
</dbReference>
<dbReference type="EMBL" id="CP115921">
    <property type="protein sequence ID" value="XCD17720.1"/>
    <property type="molecule type" value="Genomic_DNA"/>
</dbReference>
<protein>
    <submittedName>
        <fullName evidence="2">Uncharacterized protein</fullName>
    </submittedName>
</protein>
<reference evidence="2" key="1">
    <citation type="submission" date="2023-01" db="EMBL/GenBank/DDBJ databases">
        <title>Vibrio sp. CB1-14 genome sequencing.</title>
        <authorList>
            <person name="Otstavnykh N."/>
            <person name="Isaeva M."/>
            <person name="Meleshko D."/>
        </authorList>
    </citation>
    <scope>NUCLEOTIDE SEQUENCE</scope>
    <source>
        <strain evidence="2">CB1-14</strain>
    </source>
</reference>
<name>A0AAU8BLZ5_9VIBR</name>
<dbReference type="KEGG" id="vck:PG915_20720"/>
<sequence>MAAQTTKQQFVDKREQRDHQLPEPRLVAPALTYNLTASIFEKRQRVHH</sequence>
<evidence type="ECO:0000313" key="2">
    <source>
        <dbReference type="EMBL" id="XCD17720.1"/>
    </source>
</evidence>
<evidence type="ECO:0000256" key="1">
    <source>
        <dbReference type="SAM" id="MobiDB-lite"/>
    </source>
</evidence>
<feature type="compositionally biased region" description="Basic and acidic residues" evidence="1">
    <location>
        <begin position="10"/>
        <end position="22"/>
    </location>
</feature>
<gene>
    <name evidence="2" type="ORF">PG915_20720</name>
</gene>